<dbReference type="AlphaFoldDB" id="A0A212CQZ0"/>
<feature type="domain" description="EGF-like" evidence="8">
    <location>
        <begin position="124"/>
        <end position="162"/>
    </location>
</feature>
<evidence type="ECO:0000313" key="10">
    <source>
        <dbReference type="Proteomes" id="UP000242450"/>
    </source>
</evidence>
<evidence type="ECO:0000259" key="8">
    <source>
        <dbReference type="PROSITE" id="PS50026"/>
    </source>
</evidence>
<dbReference type="PANTHER" id="PTHR24049:SF1">
    <property type="entry name" value="PROTEIN CRUMBS HOMOLOG 1"/>
    <property type="match status" value="1"/>
</dbReference>
<dbReference type="CDD" id="cd00054">
    <property type="entry name" value="EGF_CA"/>
    <property type="match status" value="1"/>
</dbReference>
<keyword evidence="5" id="KW-0325">Glycoprotein</keyword>
<dbReference type="GO" id="GO:0005509">
    <property type="term" value="F:calcium ion binding"/>
    <property type="evidence" value="ECO:0007669"/>
    <property type="project" value="InterPro"/>
</dbReference>
<feature type="compositionally biased region" description="Basic and acidic residues" evidence="7">
    <location>
        <begin position="10"/>
        <end position="20"/>
    </location>
</feature>
<comment type="caution">
    <text evidence="9">The sequence shown here is derived from an EMBL/GenBank/DDBJ whole genome shotgun (WGS) entry which is preliminary data.</text>
</comment>
<dbReference type="InterPro" id="IPR000742">
    <property type="entry name" value="EGF"/>
</dbReference>
<keyword evidence="3" id="KW-0677">Repeat</keyword>
<dbReference type="Pfam" id="PF00008">
    <property type="entry name" value="EGF"/>
    <property type="match status" value="2"/>
</dbReference>
<dbReference type="SMART" id="SM00181">
    <property type="entry name" value="EGF"/>
    <property type="match status" value="4"/>
</dbReference>
<feature type="domain" description="EGF-like" evidence="8">
    <location>
        <begin position="280"/>
        <end position="343"/>
    </location>
</feature>
<evidence type="ECO:0000256" key="4">
    <source>
        <dbReference type="ARBA" id="ARBA00023157"/>
    </source>
</evidence>
<feature type="domain" description="EGF-like" evidence="8">
    <location>
        <begin position="345"/>
        <end position="378"/>
    </location>
</feature>
<dbReference type="InterPro" id="IPR001881">
    <property type="entry name" value="EGF-like_Ca-bd_dom"/>
</dbReference>
<evidence type="ECO:0000313" key="9">
    <source>
        <dbReference type="EMBL" id="OWK08437.1"/>
    </source>
</evidence>
<dbReference type="PROSITE" id="PS00010">
    <property type="entry name" value="ASX_HYDROXYL"/>
    <property type="match status" value="2"/>
</dbReference>
<dbReference type="SMART" id="SM00179">
    <property type="entry name" value="EGF_CA"/>
    <property type="match status" value="4"/>
</dbReference>
<dbReference type="Proteomes" id="UP000242450">
    <property type="component" value="Chromosome 14"/>
</dbReference>
<keyword evidence="10" id="KW-1185">Reference proteome</keyword>
<evidence type="ECO:0000256" key="6">
    <source>
        <dbReference type="PROSITE-ProRule" id="PRU00076"/>
    </source>
</evidence>
<feature type="domain" description="EGF-like" evidence="8">
    <location>
        <begin position="242"/>
        <end position="278"/>
    </location>
</feature>
<proteinExistence type="predicted"/>
<dbReference type="SUPFAM" id="SSF57196">
    <property type="entry name" value="EGF/Laminin"/>
    <property type="match status" value="3"/>
</dbReference>
<reference evidence="9 10" key="1">
    <citation type="journal article" date="2018" name="Mol. Genet. Genomics">
        <title>The red deer Cervus elaphus genome CerEla1.0: sequencing, annotating, genes, and chromosomes.</title>
        <authorList>
            <person name="Bana N.A."/>
            <person name="Nyiri A."/>
            <person name="Nagy J."/>
            <person name="Frank K."/>
            <person name="Nagy T."/>
            <person name="Steger V."/>
            <person name="Schiller M."/>
            <person name="Lakatos P."/>
            <person name="Sugar L."/>
            <person name="Horn P."/>
            <person name="Barta E."/>
            <person name="Orosz L."/>
        </authorList>
    </citation>
    <scope>NUCLEOTIDE SEQUENCE [LARGE SCALE GENOMIC DNA]</scope>
    <source>
        <strain evidence="9">Hungarian</strain>
    </source>
</reference>
<gene>
    <name evidence="9" type="ORF">Celaphus_00011270</name>
</gene>
<dbReference type="PANTHER" id="PTHR24049">
    <property type="entry name" value="CRUMBS FAMILY MEMBER"/>
    <property type="match status" value="1"/>
</dbReference>
<evidence type="ECO:0000256" key="2">
    <source>
        <dbReference type="ARBA" id="ARBA00022729"/>
    </source>
</evidence>
<feature type="disulfide bond" evidence="6">
    <location>
        <begin position="268"/>
        <end position="277"/>
    </location>
</feature>
<dbReference type="PROSITE" id="PS50026">
    <property type="entry name" value="EGF_3"/>
    <property type="match status" value="4"/>
</dbReference>
<evidence type="ECO:0000256" key="1">
    <source>
        <dbReference type="ARBA" id="ARBA00022536"/>
    </source>
</evidence>
<dbReference type="InterPro" id="IPR000152">
    <property type="entry name" value="EGF-type_Asp/Asn_hydroxyl_site"/>
</dbReference>
<accession>A0A212CQZ0</accession>
<feature type="disulfide bond" evidence="6">
    <location>
        <begin position="152"/>
        <end position="161"/>
    </location>
</feature>
<evidence type="ECO:0000256" key="3">
    <source>
        <dbReference type="ARBA" id="ARBA00022737"/>
    </source>
</evidence>
<dbReference type="PROSITE" id="PS01186">
    <property type="entry name" value="EGF_2"/>
    <property type="match status" value="1"/>
</dbReference>
<dbReference type="Gene3D" id="2.10.25.10">
    <property type="entry name" value="Laminin"/>
    <property type="match status" value="4"/>
</dbReference>
<dbReference type="EMBL" id="MKHE01000014">
    <property type="protein sequence ID" value="OWK08437.1"/>
    <property type="molecule type" value="Genomic_DNA"/>
</dbReference>
<dbReference type="OrthoDB" id="283575at2759"/>
<evidence type="ECO:0000256" key="7">
    <source>
        <dbReference type="SAM" id="MobiDB-lite"/>
    </source>
</evidence>
<feature type="disulfide bond" evidence="6">
    <location>
        <begin position="133"/>
        <end position="150"/>
    </location>
</feature>
<evidence type="ECO:0000256" key="5">
    <source>
        <dbReference type="ARBA" id="ARBA00023180"/>
    </source>
</evidence>
<dbReference type="InterPro" id="IPR018097">
    <property type="entry name" value="EGF_Ca-bd_CS"/>
</dbReference>
<dbReference type="PROSITE" id="PS00022">
    <property type="entry name" value="EGF_1"/>
    <property type="match status" value="2"/>
</dbReference>
<keyword evidence="1 6" id="KW-0245">EGF-like domain</keyword>
<keyword evidence="4 6" id="KW-1015">Disulfide bond</keyword>
<dbReference type="PRINTS" id="PR00010">
    <property type="entry name" value="EGFBLOOD"/>
</dbReference>
<organism evidence="9 10">
    <name type="scientific">Cervus elaphus hippelaphus</name>
    <name type="common">European red deer</name>
    <dbReference type="NCBI Taxonomy" id="46360"/>
    <lineage>
        <taxon>Eukaryota</taxon>
        <taxon>Metazoa</taxon>
        <taxon>Chordata</taxon>
        <taxon>Craniata</taxon>
        <taxon>Vertebrata</taxon>
        <taxon>Euteleostomi</taxon>
        <taxon>Mammalia</taxon>
        <taxon>Eutheria</taxon>
        <taxon>Laurasiatheria</taxon>
        <taxon>Artiodactyla</taxon>
        <taxon>Ruminantia</taxon>
        <taxon>Pecora</taxon>
        <taxon>Cervidae</taxon>
        <taxon>Cervinae</taxon>
        <taxon>Cervus</taxon>
    </lineage>
</organism>
<protein>
    <submittedName>
        <fullName evidence="9">CRB1</fullName>
    </submittedName>
</protein>
<dbReference type="PROSITE" id="PS01187">
    <property type="entry name" value="EGF_CA"/>
    <property type="match status" value="1"/>
</dbReference>
<name>A0A212CQZ0_CEREH</name>
<sequence length="402" mass="42431">MYSRGVGISTREKASSRDKQGGNARTDIADDKRLGIKNVSSHASPSEFSLVFPTSGLSKESSGCALATAFPAGVCQTGSFCNKNDTKCLSDSCQSNSTCKDFSKDKSCRCSDTAVHGDKDCGEEEDPCLSSPCPGHATCVRVPGERRSLCRCPPGHSGAGCDTSAGPCGPRSCLHGGRAECEAEDCGAVSERGGVSPVVFALMAGLWSSGQYGRLLHPQRPPAPALRLVPSQLCAGVNCELEVDECRSQPCLNGATCQDVVGAYLCDCAPGFLGDRCELNTDECASGPCLHGGLCVDGANRSSGSSEDGKLHPLRSLVARIFTPGDWYSCTCAGSGFTGTRCETLMPPCSSEPCHNNATCEDRADSYACHCQPVKFCKAPKAELYEKLKHWEALHHDTFQII</sequence>
<dbReference type="InterPro" id="IPR051022">
    <property type="entry name" value="Notch_Cell-Fate_Det"/>
</dbReference>
<comment type="caution">
    <text evidence="6">Lacks conserved residue(s) required for the propagation of feature annotation.</text>
</comment>
<keyword evidence="2" id="KW-0732">Signal</keyword>
<dbReference type="FunFam" id="2.10.25.10:FF:000122">
    <property type="entry name" value="Protein crumbs homolog 2"/>
    <property type="match status" value="1"/>
</dbReference>
<feature type="region of interest" description="Disordered" evidence="7">
    <location>
        <begin position="1"/>
        <end position="28"/>
    </location>
</feature>